<sequence>MLKNLHVLDLPESEKRNFGIMSVCEHDNAKTIRAAVMKFDSESKIRTKDDIDKFVSAELPDLCTDLSLFQIVTKSMVHGPCGTININSPCMRDGQCCKRFPKQFKDDTEENVNGYPIYRRRATEPVQVGKYSIDNRWVVPYNPWLLKKFNAHINVEVCASVKSVKYLYKYVYKGHDAASVKIQKEGALDHDEILSFVEGRYVSAPEAMWRLNEFNLSHKSHTVVRLAVHLPQQQPIVYQDGQEAQAIEQAALRKTTLTSWFELNKNYPSAHNISYSDIPQYYVFDKSTTNWKKRQRGGQNVIGRLPVVSILDTESVTPQELKDQAVLTVNNERSMEINNEVLEFMPGNETVYKAVDMIMSEDPQDQLTFLEEFLNFLTPTGLPPYELKVENR</sequence>
<name>A0A4Y2K3M1_ARAVE</name>
<dbReference type="PANTHER" id="PTHR10492">
    <property type="match status" value="1"/>
</dbReference>
<organism evidence="1 2">
    <name type="scientific">Araneus ventricosus</name>
    <name type="common">Orbweaver spider</name>
    <name type="synonym">Epeira ventricosa</name>
    <dbReference type="NCBI Taxonomy" id="182803"/>
    <lineage>
        <taxon>Eukaryota</taxon>
        <taxon>Metazoa</taxon>
        <taxon>Ecdysozoa</taxon>
        <taxon>Arthropoda</taxon>
        <taxon>Chelicerata</taxon>
        <taxon>Arachnida</taxon>
        <taxon>Araneae</taxon>
        <taxon>Araneomorphae</taxon>
        <taxon>Entelegynae</taxon>
        <taxon>Araneoidea</taxon>
        <taxon>Araneidae</taxon>
        <taxon>Araneus</taxon>
    </lineage>
</organism>
<protein>
    <submittedName>
        <fullName evidence="1">Uncharacterized protein</fullName>
    </submittedName>
</protein>
<comment type="caution">
    <text evidence="1">The sequence shown here is derived from an EMBL/GenBank/DDBJ whole genome shotgun (WGS) entry which is preliminary data.</text>
</comment>
<evidence type="ECO:0000313" key="1">
    <source>
        <dbReference type="EMBL" id="GBM96425.1"/>
    </source>
</evidence>
<dbReference type="Proteomes" id="UP000499080">
    <property type="component" value="Unassembled WGS sequence"/>
</dbReference>
<dbReference type="AlphaFoldDB" id="A0A4Y2K3M1"/>
<dbReference type="EMBL" id="BGPR01004141">
    <property type="protein sequence ID" value="GBM96425.1"/>
    <property type="molecule type" value="Genomic_DNA"/>
</dbReference>
<reference evidence="1 2" key="1">
    <citation type="journal article" date="2019" name="Sci. Rep.">
        <title>Orb-weaving spider Araneus ventricosus genome elucidates the spidroin gene catalogue.</title>
        <authorList>
            <person name="Kono N."/>
            <person name="Nakamura H."/>
            <person name="Ohtoshi R."/>
            <person name="Moran D.A.P."/>
            <person name="Shinohara A."/>
            <person name="Yoshida Y."/>
            <person name="Fujiwara M."/>
            <person name="Mori M."/>
            <person name="Tomita M."/>
            <person name="Arakawa K."/>
        </authorList>
    </citation>
    <scope>NUCLEOTIDE SEQUENCE [LARGE SCALE GENOMIC DNA]</scope>
</reference>
<accession>A0A4Y2K3M1</accession>
<proteinExistence type="predicted"/>
<keyword evidence="2" id="KW-1185">Reference proteome</keyword>
<dbReference type="PANTHER" id="PTHR10492:SF57">
    <property type="entry name" value="ATP-DEPENDENT DNA HELICASE"/>
    <property type="match status" value="1"/>
</dbReference>
<evidence type="ECO:0000313" key="2">
    <source>
        <dbReference type="Proteomes" id="UP000499080"/>
    </source>
</evidence>
<gene>
    <name evidence="1" type="ORF">AVEN_63945_1</name>
</gene>